<evidence type="ECO:0000313" key="2">
    <source>
        <dbReference type="EMBL" id="KAK4028454.1"/>
    </source>
</evidence>
<evidence type="ECO:0000313" key="4">
    <source>
        <dbReference type="EMBL" id="KAK4028467.1"/>
    </source>
</evidence>
<accession>A0ABR0ATJ8</accession>
<feature type="compositionally biased region" description="Polar residues" evidence="1">
    <location>
        <begin position="86"/>
        <end position="110"/>
    </location>
</feature>
<sequence length="136" mass="16013">MGFMLSLRASIPWRSIPYSLPKIVVVWVVPVHCLRCHKDDWFWICDCYSATSVFIKKAWRKIWPPDACNWLRKPARRQLIKDMKGKNQQKMKPSEELSQNAKETGQNASAKRQEPQESAKDTTQQGKELIRRQDQR</sequence>
<feature type="region of interest" description="Disordered" evidence="1">
    <location>
        <begin position="81"/>
        <end position="136"/>
    </location>
</feature>
<dbReference type="EMBL" id="JAOYFB010000038">
    <property type="protein sequence ID" value="KAK4028467.1"/>
    <property type="molecule type" value="Genomic_DNA"/>
</dbReference>
<dbReference type="EMBL" id="JAOYFB010000038">
    <property type="protein sequence ID" value="KAK4028460.1"/>
    <property type="molecule type" value="Genomic_DNA"/>
</dbReference>
<name>A0ABR0ATJ8_9CRUS</name>
<evidence type="ECO:0000313" key="5">
    <source>
        <dbReference type="Proteomes" id="UP001234178"/>
    </source>
</evidence>
<keyword evidence="5" id="KW-1185">Reference proteome</keyword>
<protein>
    <submittedName>
        <fullName evidence="3">Uncharacterized protein</fullName>
    </submittedName>
</protein>
<gene>
    <name evidence="2" type="ORF">OUZ56_017731</name>
    <name evidence="3" type="ORF">OUZ56_017736</name>
    <name evidence="4" type="ORF">OUZ56_017743</name>
</gene>
<evidence type="ECO:0000256" key="1">
    <source>
        <dbReference type="SAM" id="MobiDB-lite"/>
    </source>
</evidence>
<evidence type="ECO:0000313" key="3">
    <source>
        <dbReference type="EMBL" id="KAK4028460.1"/>
    </source>
</evidence>
<organism evidence="3 5">
    <name type="scientific">Daphnia magna</name>
    <dbReference type="NCBI Taxonomy" id="35525"/>
    <lineage>
        <taxon>Eukaryota</taxon>
        <taxon>Metazoa</taxon>
        <taxon>Ecdysozoa</taxon>
        <taxon>Arthropoda</taxon>
        <taxon>Crustacea</taxon>
        <taxon>Branchiopoda</taxon>
        <taxon>Diplostraca</taxon>
        <taxon>Cladocera</taxon>
        <taxon>Anomopoda</taxon>
        <taxon>Daphniidae</taxon>
        <taxon>Daphnia</taxon>
    </lineage>
</organism>
<dbReference type="Proteomes" id="UP001234178">
    <property type="component" value="Unassembled WGS sequence"/>
</dbReference>
<reference evidence="3 5" key="1">
    <citation type="journal article" date="2023" name="Nucleic Acids Res.">
        <title>The hologenome of Daphnia magna reveals possible DNA methylation and microbiome-mediated evolution of the host genome.</title>
        <authorList>
            <person name="Chaturvedi A."/>
            <person name="Li X."/>
            <person name="Dhandapani V."/>
            <person name="Marshall H."/>
            <person name="Kissane S."/>
            <person name="Cuenca-Cambronero M."/>
            <person name="Asole G."/>
            <person name="Calvet F."/>
            <person name="Ruiz-Romero M."/>
            <person name="Marangio P."/>
            <person name="Guigo R."/>
            <person name="Rago D."/>
            <person name="Mirbahai L."/>
            <person name="Eastwood N."/>
            <person name="Colbourne J.K."/>
            <person name="Zhou J."/>
            <person name="Mallon E."/>
            <person name="Orsini L."/>
        </authorList>
    </citation>
    <scope>NUCLEOTIDE SEQUENCE [LARGE SCALE GENOMIC DNA]</scope>
    <source>
        <strain evidence="3">LRV0_1</strain>
    </source>
</reference>
<proteinExistence type="predicted"/>
<feature type="compositionally biased region" description="Basic and acidic residues" evidence="1">
    <location>
        <begin position="111"/>
        <end position="120"/>
    </location>
</feature>
<comment type="caution">
    <text evidence="3">The sequence shown here is derived from an EMBL/GenBank/DDBJ whole genome shotgun (WGS) entry which is preliminary data.</text>
</comment>
<dbReference type="EMBL" id="JAOYFB010000038">
    <property type="protein sequence ID" value="KAK4028454.1"/>
    <property type="molecule type" value="Genomic_DNA"/>
</dbReference>